<comment type="caution">
    <text evidence="1">The sequence shown here is derived from an EMBL/GenBank/DDBJ whole genome shotgun (WGS) entry which is preliminary data.</text>
</comment>
<dbReference type="EMBL" id="JANEYG010000001">
    <property type="protein sequence ID" value="KAJ8925933.1"/>
    <property type="molecule type" value="Genomic_DNA"/>
</dbReference>
<gene>
    <name evidence="1" type="ORF">NQ315_009785</name>
</gene>
<organism evidence="1 2">
    <name type="scientific">Exocentrus adspersus</name>
    <dbReference type="NCBI Taxonomy" id="1586481"/>
    <lineage>
        <taxon>Eukaryota</taxon>
        <taxon>Metazoa</taxon>
        <taxon>Ecdysozoa</taxon>
        <taxon>Arthropoda</taxon>
        <taxon>Hexapoda</taxon>
        <taxon>Insecta</taxon>
        <taxon>Pterygota</taxon>
        <taxon>Neoptera</taxon>
        <taxon>Endopterygota</taxon>
        <taxon>Coleoptera</taxon>
        <taxon>Polyphaga</taxon>
        <taxon>Cucujiformia</taxon>
        <taxon>Chrysomeloidea</taxon>
        <taxon>Cerambycidae</taxon>
        <taxon>Lamiinae</taxon>
        <taxon>Acanthocinini</taxon>
        <taxon>Exocentrus</taxon>
    </lineage>
</organism>
<name>A0AAV8WHL5_9CUCU</name>
<accession>A0AAV8WHL5</accession>
<keyword evidence="2" id="KW-1185">Reference proteome</keyword>
<dbReference type="AlphaFoldDB" id="A0AAV8WHL5"/>
<dbReference type="Proteomes" id="UP001159042">
    <property type="component" value="Unassembled WGS sequence"/>
</dbReference>
<evidence type="ECO:0000313" key="1">
    <source>
        <dbReference type="EMBL" id="KAJ8925933.1"/>
    </source>
</evidence>
<reference evidence="1 2" key="1">
    <citation type="journal article" date="2023" name="Insect Mol. Biol.">
        <title>Genome sequencing provides insights into the evolution of gene families encoding plant cell wall-degrading enzymes in longhorned beetles.</title>
        <authorList>
            <person name="Shin N.R."/>
            <person name="Okamura Y."/>
            <person name="Kirsch R."/>
            <person name="Pauchet Y."/>
        </authorList>
    </citation>
    <scope>NUCLEOTIDE SEQUENCE [LARGE SCALE GENOMIC DNA]</scope>
    <source>
        <strain evidence="1">EAD_L_NR</strain>
    </source>
</reference>
<proteinExistence type="predicted"/>
<evidence type="ECO:0000313" key="2">
    <source>
        <dbReference type="Proteomes" id="UP001159042"/>
    </source>
</evidence>
<sequence>MPGLFHRIAVPYRYFRCVKYLHRQSSRAITGDHVTELNEETLTGRLLNYLMASKTGSQSINNNKETLDILKSNDVDHMAKCDVDQILQGFKSISKPEHRLSRAEFFKSLNSLDHTLCQKLEQLSTSEILNVLHTYMDVIPNRIIEYTFYKKAMKVLYKEVCTLPKPDLIQFMFYVGLQKKSTSTHYMVKKCIKLLDEEFVEKLTGEDLCIICNTTFKTSMKINNTIFLSKVVNYLNDNLRVLKDSAFFVTLIKTLRHNRYQNEELLATISCAVFFNKTIECYSFPALCHILALYSDYLYYDEALIKAFVDRCMELLKSSDYVSKRVYLQEQPRTKDIKRLLWCLSNLNYGYLKQGDLKNVIVPSITKRMEFGEFKNDCATLIEMALYLWMLGYRNHEFIHITLTEQNVQLTRASSNPTRARLNLLLTCMYFEDRNLYNKINIHPETSAEYNMEPQLQKRELLLKVYNTLKSIPAKFEINKYTLACQAPHINIIGITGYRKKIYKAVHIELLDSYTCLKNTCGVPSGLMQLKLRIMEKGEEGIIVISADEIESMSTEELSDFLEDELDLVC</sequence>
<protein>
    <submittedName>
        <fullName evidence="1">Uncharacterized protein</fullName>
    </submittedName>
</protein>